<evidence type="ECO:0000256" key="5">
    <source>
        <dbReference type="ARBA" id="ARBA00022840"/>
    </source>
</evidence>
<keyword evidence="5" id="KW-0067">ATP-binding</keyword>
<dbReference type="GO" id="GO:0005524">
    <property type="term" value="F:ATP binding"/>
    <property type="evidence" value="ECO:0007669"/>
    <property type="project" value="UniProtKB-KW"/>
</dbReference>
<protein>
    <recommendedName>
        <fullName evidence="2">leucine--tRNA ligase</fullName>
        <ecNumber evidence="2">6.1.1.4</ecNumber>
    </recommendedName>
</protein>
<reference evidence="10 11" key="1">
    <citation type="journal article" date="2015" name="Nature">
        <title>rRNA introns, odd ribosomes, and small enigmatic genomes across a large radiation of phyla.</title>
        <authorList>
            <person name="Brown C.T."/>
            <person name="Hug L.A."/>
            <person name="Thomas B.C."/>
            <person name="Sharon I."/>
            <person name="Castelle C.J."/>
            <person name="Singh A."/>
            <person name="Wilkins M.J."/>
            <person name="Williams K.H."/>
            <person name="Banfield J.F."/>
        </authorList>
    </citation>
    <scope>NUCLEOTIDE SEQUENCE [LARGE SCALE GENOMIC DNA]</scope>
</reference>
<sequence length="123" mass="13794">MSLFNEIVESHVTREQLKKILVVLGPFAPHLANECWEKIGETGMVEEQAWPEFDARLLVQDEIEMGVQVNGKARATIQISPTADETTAKQLAFADEKIQKHLEGKEIGKIVYVPGRILNIVVK</sequence>
<dbReference type="Pfam" id="PF08264">
    <property type="entry name" value="Anticodon_1"/>
    <property type="match status" value="1"/>
</dbReference>
<dbReference type="EMBL" id="LCRH01000020">
    <property type="protein sequence ID" value="KKW32675.1"/>
    <property type="molecule type" value="Genomic_DNA"/>
</dbReference>
<keyword evidence="7" id="KW-0030">Aminoacyl-tRNA synthetase</keyword>
<comment type="catalytic activity">
    <reaction evidence="8">
        <text>tRNA(Leu) + L-leucine + ATP = L-leucyl-tRNA(Leu) + AMP + diphosphate</text>
        <dbReference type="Rhea" id="RHEA:11688"/>
        <dbReference type="Rhea" id="RHEA-COMP:9613"/>
        <dbReference type="Rhea" id="RHEA-COMP:9622"/>
        <dbReference type="ChEBI" id="CHEBI:30616"/>
        <dbReference type="ChEBI" id="CHEBI:33019"/>
        <dbReference type="ChEBI" id="CHEBI:57427"/>
        <dbReference type="ChEBI" id="CHEBI:78442"/>
        <dbReference type="ChEBI" id="CHEBI:78494"/>
        <dbReference type="ChEBI" id="CHEBI:456215"/>
        <dbReference type="EC" id="6.1.1.4"/>
    </reaction>
</comment>
<evidence type="ECO:0000259" key="9">
    <source>
        <dbReference type="Pfam" id="PF08264"/>
    </source>
</evidence>
<keyword evidence="6" id="KW-0648">Protein biosynthesis</keyword>
<dbReference type="SUPFAM" id="SSF47323">
    <property type="entry name" value="Anticodon-binding domain of a subclass of class I aminoacyl-tRNA synthetases"/>
    <property type="match status" value="1"/>
</dbReference>
<evidence type="ECO:0000256" key="7">
    <source>
        <dbReference type="ARBA" id="ARBA00023146"/>
    </source>
</evidence>
<name>A0A0G1XP87_9BACT</name>
<evidence type="ECO:0000256" key="3">
    <source>
        <dbReference type="ARBA" id="ARBA00022598"/>
    </source>
</evidence>
<dbReference type="AlphaFoldDB" id="A0A0G1XP87"/>
<keyword evidence="3 10" id="KW-0436">Ligase</keyword>
<evidence type="ECO:0000256" key="2">
    <source>
        <dbReference type="ARBA" id="ARBA00013164"/>
    </source>
</evidence>
<evidence type="ECO:0000313" key="10">
    <source>
        <dbReference type="EMBL" id="KKW32675.1"/>
    </source>
</evidence>
<comment type="caution">
    <text evidence="10">The sequence shown here is derived from an EMBL/GenBank/DDBJ whole genome shotgun (WGS) entry which is preliminary data.</text>
</comment>
<dbReference type="Proteomes" id="UP000034054">
    <property type="component" value="Unassembled WGS sequence"/>
</dbReference>
<evidence type="ECO:0000256" key="1">
    <source>
        <dbReference type="ARBA" id="ARBA00005594"/>
    </source>
</evidence>
<dbReference type="EC" id="6.1.1.4" evidence="2"/>
<dbReference type="PANTHER" id="PTHR43740">
    <property type="entry name" value="LEUCYL-TRNA SYNTHETASE"/>
    <property type="match status" value="1"/>
</dbReference>
<dbReference type="Gene3D" id="1.10.730.10">
    <property type="entry name" value="Isoleucyl-tRNA Synthetase, Domain 1"/>
    <property type="match status" value="1"/>
</dbReference>
<comment type="similarity">
    <text evidence="1">Belongs to the class-I aminoacyl-tRNA synthetase family.</text>
</comment>
<dbReference type="InterPro" id="IPR002302">
    <property type="entry name" value="Leu-tRNA-ligase"/>
</dbReference>
<evidence type="ECO:0000256" key="8">
    <source>
        <dbReference type="ARBA" id="ARBA00047469"/>
    </source>
</evidence>
<gene>
    <name evidence="10" type="ORF">UY76_C0020G0008</name>
</gene>
<dbReference type="GO" id="GO:0006429">
    <property type="term" value="P:leucyl-tRNA aminoacylation"/>
    <property type="evidence" value="ECO:0007669"/>
    <property type="project" value="InterPro"/>
</dbReference>
<organism evidence="10 11">
    <name type="scientific">Candidatus Uhrbacteria bacterium GW2011_GWA2_52_8d</name>
    <dbReference type="NCBI Taxonomy" id="1618979"/>
    <lineage>
        <taxon>Bacteria</taxon>
        <taxon>Candidatus Uhriibacteriota</taxon>
    </lineage>
</organism>
<dbReference type="InterPro" id="IPR013155">
    <property type="entry name" value="M/V/L/I-tRNA-synth_anticd-bd"/>
</dbReference>
<dbReference type="PANTHER" id="PTHR43740:SF2">
    <property type="entry name" value="LEUCINE--TRNA LIGASE, MITOCHONDRIAL"/>
    <property type="match status" value="1"/>
</dbReference>
<dbReference type="GO" id="GO:0004823">
    <property type="term" value="F:leucine-tRNA ligase activity"/>
    <property type="evidence" value="ECO:0007669"/>
    <property type="project" value="UniProtKB-EC"/>
</dbReference>
<dbReference type="InterPro" id="IPR009080">
    <property type="entry name" value="tRNAsynth_Ia_anticodon-bd"/>
</dbReference>
<feature type="domain" description="Methionyl/Valyl/Leucyl/Isoleucyl-tRNA synthetase anticodon-binding" evidence="9">
    <location>
        <begin position="11"/>
        <end position="85"/>
    </location>
</feature>
<proteinExistence type="inferred from homology"/>
<evidence type="ECO:0000256" key="4">
    <source>
        <dbReference type="ARBA" id="ARBA00022741"/>
    </source>
</evidence>
<accession>A0A0G1XP87</accession>
<evidence type="ECO:0000313" key="11">
    <source>
        <dbReference type="Proteomes" id="UP000034054"/>
    </source>
</evidence>
<evidence type="ECO:0000256" key="6">
    <source>
        <dbReference type="ARBA" id="ARBA00022917"/>
    </source>
</evidence>
<keyword evidence="4" id="KW-0547">Nucleotide-binding</keyword>